<evidence type="ECO:0000313" key="1">
    <source>
        <dbReference type="EMBL" id="KAJ9099961.1"/>
    </source>
</evidence>
<protein>
    <submittedName>
        <fullName evidence="1">Uncharacterized protein</fullName>
    </submittedName>
</protein>
<dbReference type="Proteomes" id="UP001227268">
    <property type="component" value="Unassembled WGS sequence"/>
</dbReference>
<accession>A0ACC2VME5</accession>
<proteinExistence type="predicted"/>
<dbReference type="EMBL" id="JASBWT010000012">
    <property type="protein sequence ID" value="KAJ9099961.1"/>
    <property type="molecule type" value="Genomic_DNA"/>
</dbReference>
<reference evidence="1" key="1">
    <citation type="submission" date="2023-04" db="EMBL/GenBank/DDBJ databases">
        <title>Draft Genome sequencing of Naganishia species isolated from polar environments using Oxford Nanopore Technology.</title>
        <authorList>
            <person name="Leo P."/>
            <person name="Venkateswaran K."/>
        </authorList>
    </citation>
    <scope>NUCLEOTIDE SEQUENCE</scope>
    <source>
        <strain evidence="1">MNA-CCFEE 5423</strain>
    </source>
</reference>
<comment type="caution">
    <text evidence="1">The sequence shown here is derived from an EMBL/GenBank/DDBJ whole genome shotgun (WGS) entry which is preliminary data.</text>
</comment>
<gene>
    <name evidence="1" type="ORF">QFC21_003969</name>
</gene>
<name>A0ACC2VME5_9TREE</name>
<sequence length="537" mass="59704">MAYANNDFSDLFNLDDFNTFDKSDDFSSPIISPVKPSAIGRTSPPAKTANFLVKLYMALQEEPPSTAVYWSADGKQLVVASPGQLEKDILPRYWKHNKFTSFGRQLNIYGFSRVYPGRQFKDENGNIRDDASVWSHPTLHRESTLKEIMSVKRRAAPKLFRTRKLANGQVVQVRAGSQVEARLNVLRAEKQERFPGIWSPSSAIRINDNPISGQLPEWGTGAFSIQSGEKPTNRLFSNQVEPATPRQPGAVGQPQYAGFPRDCDEVEILTMTGNRTLLSPIDIIQAIPHATPRRASASTAWWMNGDMKPSGIRLQDLQALHGQGMPQKSWTTPSTPVGPLAFRERWNSTASDPTILTNRHMYQYESHNGVSYTAPVSPLHGTQTLTPDDQNHQASRGYPQTPEQDKLQVTLCLSDDQQFSSDYTCSREQPTVPFSAVATSQPSFEHVDFLAPATVGAYGQGRGDEERLAPVYEDIWPANVMASMTTNNKPLPLPSNSPHWSNEVKQPTSLPYVTAYKYTMPTTAPGVFSHNLGDLSY</sequence>
<evidence type="ECO:0000313" key="2">
    <source>
        <dbReference type="Proteomes" id="UP001227268"/>
    </source>
</evidence>
<organism evidence="1 2">
    <name type="scientific">Naganishia friedmannii</name>
    <dbReference type="NCBI Taxonomy" id="89922"/>
    <lineage>
        <taxon>Eukaryota</taxon>
        <taxon>Fungi</taxon>
        <taxon>Dikarya</taxon>
        <taxon>Basidiomycota</taxon>
        <taxon>Agaricomycotina</taxon>
        <taxon>Tremellomycetes</taxon>
        <taxon>Filobasidiales</taxon>
        <taxon>Filobasidiaceae</taxon>
        <taxon>Naganishia</taxon>
    </lineage>
</organism>
<keyword evidence="2" id="KW-1185">Reference proteome</keyword>